<comment type="caution">
    <text evidence="2">The sequence shown here is derived from an EMBL/GenBank/DDBJ whole genome shotgun (WGS) entry which is preliminary data.</text>
</comment>
<keyword evidence="1" id="KW-0812">Transmembrane</keyword>
<reference evidence="2 3" key="1">
    <citation type="submission" date="2018-06" db="EMBL/GenBank/DDBJ databases">
        <title>Genomic insight into two independent archaeal endosymbiosis events.</title>
        <authorList>
            <person name="Lind A.E."/>
            <person name="Lewis W.H."/>
            <person name="Spang A."/>
            <person name="Guy L."/>
            <person name="Embley M.T."/>
            <person name="Ettema T.J.G."/>
        </authorList>
    </citation>
    <scope>NUCLEOTIDE SEQUENCE [LARGE SCALE GENOMIC DNA]</scope>
    <source>
        <strain evidence="2">NOE</strain>
    </source>
</reference>
<name>A0A366M9Y0_9EURY</name>
<dbReference type="EMBL" id="NIZT01000070">
    <property type="protein sequence ID" value="RBQ22302.1"/>
    <property type="molecule type" value="Genomic_DNA"/>
</dbReference>
<protein>
    <submittedName>
        <fullName evidence="2">Uncharacterized protein</fullName>
    </submittedName>
</protein>
<evidence type="ECO:0000313" key="2">
    <source>
        <dbReference type="EMBL" id="RBQ22302.1"/>
    </source>
</evidence>
<feature type="transmembrane region" description="Helical" evidence="1">
    <location>
        <begin position="12"/>
        <end position="35"/>
    </location>
</feature>
<dbReference type="AlphaFoldDB" id="A0A366M9Y0"/>
<keyword evidence="3" id="KW-1185">Reference proteome</keyword>
<evidence type="ECO:0000313" key="3">
    <source>
        <dbReference type="Proteomes" id="UP000253099"/>
    </source>
</evidence>
<dbReference type="Proteomes" id="UP000253099">
    <property type="component" value="Unassembled WGS sequence"/>
</dbReference>
<accession>A0A366M9Y0</accession>
<proteinExistence type="predicted"/>
<evidence type="ECO:0000256" key="1">
    <source>
        <dbReference type="SAM" id="Phobius"/>
    </source>
</evidence>
<organism evidence="2 3">
    <name type="scientific">Candidatus Methanobinarius endosymbioticus</name>
    <dbReference type="NCBI Taxonomy" id="2006182"/>
    <lineage>
        <taxon>Archaea</taxon>
        <taxon>Methanobacteriati</taxon>
        <taxon>Methanobacteriota</taxon>
        <taxon>Methanomada group</taxon>
        <taxon>Methanobacteria</taxon>
        <taxon>Methanobacteriales</taxon>
        <taxon>Methanobacteriaceae</taxon>
        <taxon>Candidatus Methanobinarius</taxon>
    </lineage>
</organism>
<keyword evidence="1" id="KW-1133">Transmembrane helix</keyword>
<gene>
    <name evidence="2" type="ORF">ALNOE001_20320</name>
</gene>
<sequence length="94" mass="10527">MIIKTFIPSTIFSQIYFSGKTFILLIVSLTILKLYPATNKFIIKLTIGTIVRIIPVIPILCKDIPKAGKKVAKLAIITNIPKINNLFQSVLKEK</sequence>
<keyword evidence="1" id="KW-0472">Membrane</keyword>